<sequence length="69" mass="7897">MGKHREFIIRMLRPDLEEKKPGFWGYPWGFRNRVSVVNTKVNGEMPKRNPVSGVIPGGLETGFLGFSDY</sequence>
<protein>
    <submittedName>
        <fullName evidence="1">Uncharacterized protein</fullName>
    </submittedName>
</protein>
<accession>A0AAU8JEF9</accession>
<evidence type="ECO:0000313" key="1">
    <source>
        <dbReference type="EMBL" id="XCM37121.1"/>
    </source>
</evidence>
<reference evidence="1" key="1">
    <citation type="submission" date="2024-07" db="EMBL/GenBank/DDBJ databases">
        <authorList>
            <person name="Kim Y.J."/>
            <person name="Jeong J.Y."/>
        </authorList>
    </citation>
    <scope>NUCLEOTIDE SEQUENCE</scope>
    <source>
        <strain evidence="1">GIHE-MW2</strain>
    </source>
</reference>
<organism evidence="1">
    <name type="scientific">Planktothricoides raciborskii GIHE-MW2</name>
    <dbReference type="NCBI Taxonomy" id="2792601"/>
    <lineage>
        <taxon>Bacteria</taxon>
        <taxon>Bacillati</taxon>
        <taxon>Cyanobacteriota</taxon>
        <taxon>Cyanophyceae</taxon>
        <taxon>Oscillatoriophycideae</taxon>
        <taxon>Oscillatoriales</taxon>
        <taxon>Oscillatoriaceae</taxon>
        <taxon>Planktothricoides</taxon>
    </lineage>
</organism>
<dbReference type="AlphaFoldDB" id="A0AAU8JEF9"/>
<name>A0AAU8JEF9_9CYAN</name>
<proteinExistence type="predicted"/>
<gene>
    <name evidence="1" type="ORF">ABWT76_005935</name>
</gene>
<dbReference type="RefSeq" id="WP_354635398.1">
    <property type="nucleotide sequence ID" value="NZ_CP159837.1"/>
</dbReference>
<dbReference type="EMBL" id="CP159837">
    <property type="protein sequence ID" value="XCM37121.1"/>
    <property type="molecule type" value="Genomic_DNA"/>
</dbReference>